<feature type="domain" description="Transglycosylase SLT" evidence="2">
    <location>
        <begin position="45"/>
        <end position="137"/>
    </location>
</feature>
<evidence type="ECO:0000256" key="1">
    <source>
        <dbReference type="ARBA" id="ARBA00009387"/>
    </source>
</evidence>
<comment type="caution">
    <text evidence="3">The sequence shown here is derived from an EMBL/GenBank/DDBJ whole genome shotgun (WGS) entry which is preliminary data.</text>
</comment>
<dbReference type="Pfam" id="PF01464">
    <property type="entry name" value="SLT"/>
    <property type="match status" value="1"/>
</dbReference>
<organism evidence="3 4">
    <name type="scientific">Yoonia maritima</name>
    <dbReference type="NCBI Taxonomy" id="1435347"/>
    <lineage>
        <taxon>Bacteria</taxon>
        <taxon>Pseudomonadati</taxon>
        <taxon>Pseudomonadota</taxon>
        <taxon>Alphaproteobacteria</taxon>
        <taxon>Rhodobacterales</taxon>
        <taxon>Paracoccaceae</taxon>
        <taxon>Yoonia</taxon>
    </lineage>
</organism>
<dbReference type="RefSeq" id="WP_106356097.1">
    <property type="nucleotide sequence ID" value="NZ_PVTP01000003.1"/>
</dbReference>
<keyword evidence="4" id="KW-1185">Reference proteome</keyword>
<accession>A0A2T0W264</accession>
<name>A0A2T0W264_9RHOB</name>
<dbReference type="InterPro" id="IPR023346">
    <property type="entry name" value="Lysozyme-like_dom_sf"/>
</dbReference>
<dbReference type="Proteomes" id="UP000238007">
    <property type="component" value="Unassembled WGS sequence"/>
</dbReference>
<evidence type="ECO:0000259" key="2">
    <source>
        <dbReference type="Pfam" id="PF01464"/>
    </source>
</evidence>
<dbReference type="OrthoDB" id="9788661at2"/>
<dbReference type="CDD" id="cd00254">
    <property type="entry name" value="LT-like"/>
    <property type="match status" value="1"/>
</dbReference>
<dbReference type="Gene3D" id="1.10.530.10">
    <property type="match status" value="1"/>
</dbReference>
<dbReference type="SUPFAM" id="SSF53955">
    <property type="entry name" value="Lysozyme-like"/>
    <property type="match status" value="1"/>
</dbReference>
<gene>
    <name evidence="3" type="ORF">CLV80_103390</name>
</gene>
<dbReference type="InterPro" id="IPR008258">
    <property type="entry name" value="Transglycosylase_SLT_dom_1"/>
</dbReference>
<evidence type="ECO:0000313" key="3">
    <source>
        <dbReference type="EMBL" id="PRY79056.1"/>
    </source>
</evidence>
<protein>
    <submittedName>
        <fullName evidence="3">Transglycosylase-like protein with SLT domain</fullName>
    </submittedName>
</protein>
<proteinExistence type="inferred from homology"/>
<dbReference type="AlphaFoldDB" id="A0A2T0W264"/>
<evidence type="ECO:0000313" key="4">
    <source>
        <dbReference type="Proteomes" id="UP000238007"/>
    </source>
</evidence>
<comment type="similarity">
    <text evidence="1">Belongs to the virb1 family.</text>
</comment>
<reference evidence="3 4" key="1">
    <citation type="submission" date="2018-03" db="EMBL/GenBank/DDBJ databases">
        <title>Genomic Encyclopedia of Archaeal and Bacterial Type Strains, Phase II (KMG-II): from individual species to whole genera.</title>
        <authorList>
            <person name="Goeker M."/>
        </authorList>
    </citation>
    <scope>NUCLEOTIDE SEQUENCE [LARGE SCALE GENOMIC DNA]</scope>
    <source>
        <strain evidence="3 4">DSM 101533</strain>
    </source>
</reference>
<dbReference type="PROSITE" id="PS51257">
    <property type="entry name" value="PROKAR_LIPOPROTEIN"/>
    <property type="match status" value="1"/>
</dbReference>
<sequence>MLTRRTLIIAAASSLAGCGRRNRRDETSSRSIPLYPNETPELRRLINKYADVHDIPVTLLHRVIVRESTHNPAARNGPYYGLMQILPQTARTMGHKGPATELLDAETNLRYAGKYLRGAWLLSYGDEETAVGWYARGYYYEAKKRGMLVETGLRRG</sequence>
<dbReference type="EMBL" id="PVTP01000003">
    <property type="protein sequence ID" value="PRY79056.1"/>
    <property type="molecule type" value="Genomic_DNA"/>
</dbReference>